<name>A0ABX1N4L2_9RHOO</name>
<sequence length="197" mass="21591">MKNFPTEQLRTENMECEFVPPLDLPETWGLAWERQLNAVLAWQAANADNSAEASPLTNATASAGAATFRQVDGTPCAPTMRTITRMTTLLDSLRERTVQMQSEAANVAIAEVSRSRAPASDHEGNDQALRPLDAENAQRITELIRSWFEMTAAVQTEMGLLAGFGATGAQNDAATPVVFERRTQARVIDFPDRRRAA</sequence>
<evidence type="ECO:0000313" key="1">
    <source>
        <dbReference type="EMBL" id="NMF94218.1"/>
    </source>
</evidence>
<evidence type="ECO:0000313" key="2">
    <source>
        <dbReference type="Proteomes" id="UP000601990"/>
    </source>
</evidence>
<reference evidence="1" key="1">
    <citation type="submission" date="2019-12" db="EMBL/GenBank/DDBJ databases">
        <title>Comparative genomics gives insights into the taxonomy of the Azoarcus-Aromatoleum group and reveals separate origins of nif in the plant-associated Azoarcus and non-plant-associated Aromatoleum sub-groups.</title>
        <authorList>
            <person name="Lafos M."/>
            <person name="Maluk M."/>
            <person name="Batista M."/>
            <person name="Junghare M."/>
            <person name="Carmona M."/>
            <person name="Faoro H."/>
            <person name="Cruz L.M."/>
            <person name="Battistoni F."/>
            <person name="De Souza E."/>
            <person name="Pedrosa F."/>
            <person name="Chen W.-M."/>
            <person name="Poole P.S."/>
            <person name="Dixon R.A."/>
            <person name="James E.K."/>
        </authorList>
    </citation>
    <scope>NUCLEOTIDE SEQUENCE</scope>
    <source>
        <strain evidence="1">U120</strain>
    </source>
</reference>
<dbReference type="Proteomes" id="UP000601990">
    <property type="component" value="Unassembled WGS sequence"/>
</dbReference>
<dbReference type="EMBL" id="WTVH01000025">
    <property type="protein sequence ID" value="NMF94218.1"/>
    <property type="molecule type" value="Genomic_DNA"/>
</dbReference>
<comment type="caution">
    <text evidence="1">The sequence shown here is derived from an EMBL/GenBank/DDBJ whole genome shotgun (WGS) entry which is preliminary data.</text>
</comment>
<gene>
    <name evidence="1" type="ORF">GO608_12855</name>
</gene>
<organism evidence="1 2">
    <name type="scientific">Aromatoleum buckelii</name>
    <dbReference type="NCBI Taxonomy" id="200254"/>
    <lineage>
        <taxon>Bacteria</taxon>
        <taxon>Pseudomonadati</taxon>
        <taxon>Pseudomonadota</taxon>
        <taxon>Betaproteobacteria</taxon>
        <taxon>Rhodocyclales</taxon>
        <taxon>Rhodocyclaceae</taxon>
        <taxon>Aromatoleum</taxon>
    </lineage>
</organism>
<proteinExistence type="predicted"/>
<protein>
    <submittedName>
        <fullName evidence="1">Uncharacterized protein</fullName>
    </submittedName>
</protein>
<accession>A0ABX1N4L2</accession>
<keyword evidence="2" id="KW-1185">Reference proteome</keyword>
<dbReference type="RefSeq" id="WP_169199449.1">
    <property type="nucleotide sequence ID" value="NZ_WTVH02000009.1"/>
</dbReference>